<dbReference type="Gene3D" id="1.10.10.10">
    <property type="entry name" value="Winged helix-like DNA-binding domain superfamily/Winged helix DNA-binding domain"/>
    <property type="match status" value="1"/>
</dbReference>
<dbReference type="InterPro" id="IPR036388">
    <property type="entry name" value="WH-like_DNA-bd_sf"/>
</dbReference>
<accession>A0A8H5GCA0</accession>
<keyword evidence="3" id="KW-0653">Protein transport</keyword>
<gene>
    <name evidence="4" type="ORF">D9756_002225</name>
</gene>
<comment type="caution">
    <text evidence="4">The sequence shown here is derived from an EMBL/GenBank/DDBJ whole genome shotgun (WGS) entry which is preliminary data.</text>
</comment>
<dbReference type="GO" id="GO:0043328">
    <property type="term" value="P:protein transport to vacuole involved in ubiquitin-dependent protein catabolic process via the multivesicular body sorting pathway"/>
    <property type="evidence" value="ECO:0007669"/>
    <property type="project" value="TreeGrafter"/>
</dbReference>
<dbReference type="Pfam" id="PF05871">
    <property type="entry name" value="ESCRT-II"/>
    <property type="match status" value="1"/>
</dbReference>
<evidence type="ECO:0000256" key="3">
    <source>
        <dbReference type="ARBA" id="ARBA00022927"/>
    </source>
</evidence>
<dbReference type="InterPro" id="IPR036390">
    <property type="entry name" value="WH_DNA-bd_sf"/>
</dbReference>
<dbReference type="PANTHER" id="PTHR13149">
    <property type="entry name" value="VACUOLAR PROTEIN SORTING-ASSOCIATED PROTEIN VPS25"/>
    <property type="match status" value="1"/>
</dbReference>
<organism evidence="4 5">
    <name type="scientific">Leucocoprinus leucothites</name>
    <dbReference type="NCBI Taxonomy" id="201217"/>
    <lineage>
        <taxon>Eukaryota</taxon>
        <taxon>Fungi</taxon>
        <taxon>Dikarya</taxon>
        <taxon>Basidiomycota</taxon>
        <taxon>Agaricomycotina</taxon>
        <taxon>Agaricomycetes</taxon>
        <taxon>Agaricomycetidae</taxon>
        <taxon>Agaricales</taxon>
        <taxon>Agaricineae</taxon>
        <taxon>Agaricaceae</taxon>
        <taxon>Leucocoprinus</taxon>
    </lineage>
</organism>
<evidence type="ECO:0000313" key="4">
    <source>
        <dbReference type="EMBL" id="KAF5362342.1"/>
    </source>
</evidence>
<dbReference type="Gene3D" id="1.10.10.570">
    <property type="entry name" value="Winged helix' DNA-binding domain. Chain C. Domain 1"/>
    <property type="match status" value="1"/>
</dbReference>
<name>A0A8H5GCA0_9AGAR</name>
<reference evidence="4 5" key="1">
    <citation type="journal article" date="2020" name="ISME J.">
        <title>Uncovering the hidden diversity of litter-decomposition mechanisms in mushroom-forming fungi.</title>
        <authorList>
            <person name="Floudas D."/>
            <person name="Bentzer J."/>
            <person name="Ahren D."/>
            <person name="Johansson T."/>
            <person name="Persson P."/>
            <person name="Tunlid A."/>
        </authorList>
    </citation>
    <scope>NUCLEOTIDE SEQUENCE [LARGE SCALE GENOMIC DNA]</scope>
    <source>
        <strain evidence="4 5">CBS 146.42</strain>
    </source>
</reference>
<dbReference type="EMBL" id="JAACJO010000002">
    <property type="protein sequence ID" value="KAF5362342.1"/>
    <property type="molecule type" value="Genomic_DNA"/>
</dbReference>
<dbReference type="InterPro" id="IPR014041">
    <property type="entry name" value="ESCRT-II_cplx_Vps25-sub_N"/>
</dbReference>
<dbReference type="OrthoDB" id="245150at2759"/>
<proteinExistence type="inferred from homology"/>
<dbReference type="GO" id="GO:0000814">
    <property type="term" value="C:ESCRT II complex"/>
    <property type="evidence" value="ECO:0007669"/>
    <property type="project" value="InterPro"/>
</dbReference>
<comment type="similarity">
    <text evidence="1">Belongs to the VPS25 family.</text>
</comment>
<dbReference type="GO" id="GO:0042803">
    <property type="term" value="F:protein homodimerization activity"/>
    <property type="evidence" value="ECO:0007669"/>
    <property type="project" value="TreeGrafter"/>
</dbReference>
<dbReference type="InterPro" id="IPR008570">
    <property type="entry name" value="ESCRT-II_cplx_Vps25-sub"/>
</dbReference>
<evidence type="ECO:0000313" key="5">
    <source>
        <dbReference type="Proteomes" id="UP000559027"/>
    </source>
</evidence>
<evidence type="ECO:0008006" key="6">
    <source>
        <dbReference type="Google" id="ProtNLM"/>
    </source>
</evidence>
<dbReference type="PANTHER" id="PTHR13149:SF0">
    <property type="entry name" value="VACUOLAR PROTEIN-SORTING-ASSOCIATED PROTEIN 25"/>
    <property type="match status" value="1"/>
</dbReference>
<dbReference type="AlphaFoldDB" id="A0A8H5GCA0"/>
<dbReference type="SUPFAM" id="SSF46785">
    <property type="entry name" value="Winged helix' DNA-binding domain"/>
    <property type="match status" value="2"/>
</dbReference>
<evidence type="ECO:0000256" key="2">
    <source>
        <dbReference type="ARBA" id="ARBA00022448"/>
    </source>
</evidence>
<keyword evidence="5" id="KW-1185">Reference proteome</keyword>
<dbReference type="Proteomes" id="UP000559027">
    <property type="component" value="Unassembled WGS sequence"/>
</dbReference>
<protein>
    <recommendedName>
        <fullName evidence="6">ESCRT-II complex vps25 subunit</fullName>
    </recommendedName>
</protein>
<keyword evidence="2" id="KW-0813">Transport</keyword>
<sequence length="216" mass="24365">MSQSSIKMQLSVQYFLRVSITFNTLCGALLHVGDSLLWAKCRDLIRVPPSQQPNPVSQAVVLDQWIKLILSYARYRKQFIIRVEDAEAAGSDWDEILRNERINHRLLPSHLSAILAAMVQRNLAAYEPPKQARSVLLHWRLPEEWADVLHRWAVDTGQLNTILTFYEITDPPIESALSGIPVILLKKAISILSKSGRAQIISIADGEGVRFFAGNK</sequence>
<dbReference type="GO" id="GO:0005198">
    <property type="term" value="F:structural molecule activity"/>
    <property type="evidence" value="ECO:0007669"/>
    <property type="project" value="TreeGrafter"/>
</dbReference>
<evidence type="ECO:0000256" key="1">
    <source>
        <dbReference type="ARBA" id="ARBA00009674"/>
    </source>
</evidence>